<feature type="transmembrane region" description="Helical" evidence="1">
    <location>
        <begin position="6"/>
        <end position="24"/>
    </location>
</feature>
<gene>
    <name evidence="3" type="ORF">U473_02550</name>
</gene>
<reference evidence="3 4" key="1">
    <citation type="submission" date="2016-02" db="EMBL/GenBank/DDBJ databases">
        <title>Draft Genome for Tepidibacillus decaturensis nov. sp. Strain Z9, an Anaerobic, Moderately Thermophilic and Heterotrophic Bacterium from Deep Subsurface of the Illinois Basin, USA.</title>
        <authorList>
            <person name="Dong Y."/>
            <person name="Chang J.Y."/>
            <person name="Sanford R."/>
            <person name="Fouke B.W."/>
        </authorList>
    </citation>
    <scope>NUCLEOTIDE SEQUENCE [LARGE SCALE GENOMIC DNA]</scope>
    <source>
        <strain evidence="3 4">Z9</strain>
    </source>
</reference>
<keyword evidence="1" id="KW-0472">Membrane</keyword>
<dbReference type="InterPro" id="IPR052372">
    <property type="entry name" value="YpjD/HemX"/>
</dbReference>
<dbReference type="STRING" id="1413211.U473_02550"/>
<keyword evidence="1" id="KW-0812">Transmembrane</keyword>
<dbReference type="GO" id="GO:0017004">
    <property type="term" value="P:cytochrome complex assembly"/>
    <property type="evidence" value="ECO:0007669"/>
    <property type="project" value="InterPro"/>
</dbReference>
<dbReference type="GO" id="GO:0020037">
    <property type="term" value="F:heme binding"/>
    <property type="evidence" value="ECO:0007669"/>
    <property type="project" value="InterPro"/>
</dbReference>
<organism evidence="3 4">
    <name type="scientific">Tepidibacillus decaturensis</name>
    <dbReference type="NCBI Taxonomy" id="1413211"/>
    <lineage>
        <taxon>Bacteria</taxon>
        <taxon>Bacillati</taxon>
        <taxon>Bacillota</taxon>
        <taxon>Bacilli</taxon>
        <taxon>Bacillales</taxon>
        <taxon>Bacillaceae</taxon>
        <taxon>Tepidibacillus</taxon>
    </lineage>
</organism>
<feature type="transmembrane region" description="Helical" evidence="1">
    <location>
        <begin position="125"/>
        <end position="151"/>
    </location>
</feature>
<dbReference type="RefSeq" id="WP_068723026.1">
    <property type="nucleotide sequence ID" value="NZ_LSKU01000001.1"/>
</dbReference>
<dbReference type="InterPro" id="IPR002541">
    <property type="entry name" value="Cyt_c_assembly"/>
</dbReference>
<keyword evidence="1" id="KW-1133">Transmembrane helix</keyword>
<dbReference type="AlphaFoldDB" id="A0A135L219"/>
<dbReference type="OrthoDB" id="2417400at2"/>
<feature type="transmembrane region" description="Helical" evidence="1">
    <location>
        <begin position="90"/>
        <end position="110"/>
    </location>
</feature>
<comment type="caution">
    <text evidence="3">The sequence shown here is derived from an EMBL/GenBank/DDBJ whole genome shotgun (WGS) entry which is preliminary data.</text>
</comment>
<feature type="transmembrane region" description="Helical" evidence="1">
    <location>
        <begin position="57"/>
        <end position="78"/>
    </location>
</feature>
<feature type="transmembrane region" description="Helical" evidence="1">
    <location>
        <begin position="33"/>
        <end position="51"/>
    </location>
</feature>
<feature type="domain" description="Cytochrome c assembly protein" evidence="2">
    <location>
        <begin position="66"/>
        <end position="261"/>
    </location>
</feature>
<accession>A0A135L219</accession>
<evidence type="ECO:0000259" key="2">
    <source>
        <dbReference type="Pfam" id="PF01578"/>
    </source>
</evidence>
<dbReference type="Proteomes" id="UP000070352">
    <property type="component" value="Unassembled WGS sequence"/>
</dbReference>
<feature type="transmembrane region" description="Helical" evidence="1">
    <location>
        <begin position="241"/>
        <end position="263"/>
    </location>
</feature>
<feature type="transmembrane region" description="Helical" evidence="1">
    <location>
        <begin position="208"/>
        <end position="229"/>
    </location>
</feature>
<keyword evidence="4" id="KW-1185">Reference proteome</keyword>
<evidence type="ECO:0000256" key="1">
    <source>
        <dbReference type="SAM" id="Phobius"/>
    </source>
</evidence>
<sequence>MNTVIFILILLYTTSFCFYFMSIIKGVTRISPWSYRFILAGSIIQVFVFSFKMLSEQYFPIITFFDIFFFYSLLLILLTVITHSFFEWEWFEMVMTFIAIIMLMGALLIGETSPQLSDSFISNLLFIHIILSIISYGAFSISAIFSLMYILQEYLLKRKIWHRFSKGLPSLESLDRNAYLSNLIGVPLLLLGLTFGSIWAGILFDWKIFVDAKVLTSFFILLMYGLFIFNRQKRRWMMKQLAIWNLMSFVMLIINFTISNLFVSFHRWF</sequence>
<evidence type="ECO:0000313" key="3">
    <source>
        <dbReference type="EMBL" id="KXG43025.1"/>
    </source>
</evidence>
<dbReference type="PANTHER" id="PTHR38034:SF1">
    <property type="entry name" value="INNER MEMBRANE PROTEIN YPJD"/>
    <property type="match status" value="1"/>
</dbReference>
<evidence type="ECO:0000313" key="4">
    <source>
        <dbReference type="Proteomes" id="UP000070352"/>
    </source>
</evidence>
<protein>
    <recommendedName>
        <fullName evidence="2">Cytochrome c assembly protein domain-containing protein</fullName>
    </recommendedName>
</protein>
<feature type="transmembrane region" description="Helical" evidence="1">
    <location>
        <begin position="179"/>
        <end position="202"/>
    </location>
</feature>
<dbReference type="PANTHER" id="PTHR38034">
    <property type="entry name" value="INNER MEMBRANE PROTEIN YPJD"/>
    <property type="match status" value="1"/>
</dbReference>
<proteinExistence type="predicted"/>
<dbReference type="Pfam" id="PF01578">
    <property type="entry name" value="Cytochrom_C_asm"/>
    <property type="match status" value="1"/>
</dbReference>
<name>A0A135L219_9BACI</name>
<dbReference type="EMBL" id="LSKU01000001">
    <property type="protein sequence ID" value="KXG43025.1"/>
    <property type="molecule type" value="Genomic_DNA"/>
</dbReference>